<dbReference type="Proteomes" id="UP001500279">
    <property type="component" value="Unassembled WGS sequence"/>
</dbReference>
<reference evidence="1 2" key="1">
    <citation type="journal article" date="2019" name="Int. J. Syst. Evol. Microbiol.">
        <title>The Global Catalogue of Microorganisms (GCM) 10K type strain sequencing project: providing services to taxonomists for standard genome sequencing and annotation.</title>
        <authorList>
            <consortium name="The Broad Institute Genomics Platform"/>
            <consortium name="The Broad Institute Genome Sequencing Center for Infectious Disease"/>
            <person name="Wu L."/>
            <person name="Ma J."/>
        </authorList>
    </citation>
    <scope>NUCLEOTIDE SEQUENCE [LARGE SCALE GENOMIC DNA]</scope>
    <source>
        <strain evidence="1 2">JCM 15503</strain>
    </source>
</reference>
<protein>
    <recommendedName>
        <fullName evidence="3">Sulfotransferase family protein</fullName>
    </recommendedName>
</protein>
<comment type="caution">
    <text evidence="1">The sequence shown here is derived from an EMBL/GenBank/DDBJ whole genome shotgun (WGS) entry which is preliminary data.</text>
</comment>
<keyword evidence="2" id="KW-1185">Reference proteome</keyword>
<dbReference type="InterPro" id="IPR027417">
    <property type="entry name" value="P-loop_NTPase"/>
</dbReference>
<gene>
    <name evidence="1" type="ORF">GCM10009107_32210</name>
</gene>
<dbReference type="SUPFAM" id="SSF52540">
    <property type="entry name" value="P-loop containing nucleoside triphosphate hydrolases"/>
    <property type="match status" value="1"/>
</dbReference>
<evidence type="ECO:0008006" key="3">
    <source>
        <dbReference type="Google" id="ProtNLM"/>
    </source>
</evidence>
<accession>A0ABN1K541</accession>
<dbReference type="EMBL" id="BAAAEW010000021">
    <property type="protein sequence ID" value="GAA0755080.1"/>
    <property type="molecule type" value="Genomic_DNA"/>
</dbReference>
<evidence type="ECO:0000313" key="1">
    <source>
        <dbReference type="EMBL" id="GAA0755080.1"/>
    </source>
</evidence>
<evidence type="ECO:0000313" key="2">
    <source>
        <dbReference type="Proteomes" id="UP001500279"/>
    </source>
</evidence>
<dbReference type="RefSeq" id="WP_141290239.1">
    <property type="nucleotide sequence ID" value="NZ_BAAAEW010000021.1"/>
</dbReference>
<proteinExistence type="predicted"/>
<organism evidence="1 2">
    <name type="scientific">Ideonella azotifigens</name>
    <dbReference type="NCBI Taxonomy" id="513160"/>
    <lineage>
        <taxon>Bacteria</taxon>
        <taxon>Pseudomonadati</taxon>
        <taxon>Pseudomonadota</taxon>
        <taxon>Betaproteobacteria</taxon>
        <taxon>Burkholderiales</taxon>
        <taxon>Sphaerotilaceae</taxon>
        <taxon>Ideonella</taxon>
    </lineage>
</organism>
<sequence>MSQATRPRLVLHIGTHKTGTTSLQHGLATARERLLQDHGLFYPDTSRPPLPAQPKHCSVFRAAISDDAQLQDRERSTLMREWQAAAALGAHTMLISEEGLSEPVPRIPAFFAPLADSFDIEVLCYLRRQDLFAESLFNQFTREVLRREARPMLGFVRAEATRARLDYHAMLSRWAALPARVRVSDFDGPAVREIGLLASFEQCLGLPALDLPGEQANVSPDMRLALLLNRMNRMQLDYALPPLMRAAEALARDGLPARRHLLGRHERQQLLADFAGCNQRLAEDFGVRFGDSLPAGEGEEATEDLELPFLLRLLEQLSQRAAHKPGAAA</sequence>
<name>A0ABN1K541_9BURK</name>